<dbReference type="GO" id="GO:0046872">
    <property type="term" value="F:metal ion binding"/>
    <property type="evidence" value="ECO:0007669"/>
    <property type="project" value="InterPro"/>
</dbReference>
<dbReference type="Gene3D" id="3.30.470.20">
    <property type="entry name" value="ATP-grasp fold, B domain"/>
    <property type="match status" value="1"/>
</dbReference>
<keyword evidence="3" id="KW-0067">ATP-binding</keyword>
<accession>A0A518EVN5</accession>
<dbReference type="Proteomes" id="UP000320390">
    <property type="component" value="Chromosome"/>
</dbReference>
<evidence type="ECO:0000313" key="5">
    <source>
        <dbReference type="EMBL" id="QDV08134.1"/>
    </source>
</evidence>
<evidence type="ECO:0000313" key="6">
    <source>
        <dbReference type="Proteomes" id="UP000320390"/>
    </source>
</evidence>
<evidence type="ECO:0000259" key="4">
    <source>
        <dbReference type="PROSITE" id="PS50975"/>
    </source>
</evidence>
<name>A0A518EVN5_9BACT</name>
<evidence type="ECO:0000256" key="3">
    <source>
        <dbReference type="PROSITE-ProRule" id="PRU00409"/>
    </source>
</evidence>
<organism evidence="5 6">
    <name type="scientific">Saltatorellus ferox</name>
    <dbReference type="NCBI Taxonomy" id="2528018"/>
    <lineage>
        <taxon>Bacteria</taxon>
        <taxon>Pseudomonadati</taxon>
        <taxon>Planctomycetota</taxon>
        <taxon>Planctomycetia</taxon>
        <taxon>Planctomycetia incertae sedis</taxon>
        <taxon>Saltatorellus</taxon>
    </lineage>
</organism>
<dbReference type="GO" id="GO:0005524">
    <property type="term" value="F:ATP binding"/>
    <property type="evidence" value="ECO:0007669"/>
    <property type="project" value="UniProtKB-UniRule"/>
</dbReference>
<gene>
    <name evidence="5" type="ORF">Poly30_36700</name>
</gene>
<reference evidence="5 6" key="1">
    <citation type="submission" date="2019-02" db="EMBL/GenBank/DDBJ databases">
        <title>Deep-cultivation of Planctomycetes and their phenomic and genomic characterization uncovers novel biology.</title>
        <authorList>
            <person name="Wiegand S."/>
            <person name="Jogler M."/>
            <person name="Boedeker C."/>
            <person name="Pinto D."/>
            <person name="Vollmers J."/>
            <person name="Rivas-Marin E."/>
            <person name="Kohn T."/>
            <person name="Peeters S.H."/>
            <person name="Heuer A."/>
            <person name="Rast P."/>
            <person name="Oberbeckmann S."/>
            <person name="Bunk B."/>
            <person name="Jeske O."/>
            <person name="Meyerdierks A."/>
            <person name="Storesund J.E."/>
            <person name="Kallscheuer N."/>
            <person name="Luecker S."/>
            <person name="Lage O.M."/>
            <person name="Pohl T."/>
            <person name="Merkel B.J."/>
            <person name="Hornburger P."/>
            <person name="Mueller R.-W."/>
            <person name="Bruemmer F."/>
            <person name="Labrenz M."/>
            <person name="Spormann A.M."/>
            <person name="Op den Camp H."/>
            <person name="Overmann J."/>
            <person name="Amann R."/>
            <person name="Jetten M.S.M."/>
            <person name="Mascher T."/>
            <person name="Medema M.H."/>
            <person name="Devos D.P."/>
            <person name="Kaster A.-K."/>
            <person name="Ovreas L."/>
            <person name="Rohde M."/>
            <person name="Galperin M.Y."/>
            <person name="Jogler C."/>
        </authorList>
    </citation>
    <scope>NUCLEOTIDE SEQUENCE [LARGE SCALE GENOMIC DNA]</scope>
    <source>
        <strain evidence="5 6">Poly30</strain>
    </source>
</reference>
<dbReference type="Pfam" id="PF07478">
    <property type="entry name" value="Dala_Dala_lig_C"/>
    <property type="match status" value="1"/>
</dbReference>
<dbReference type="GO" id="GO:0008716">
    <property type="term" value="F:D-alanine-D-alanine ligase activity"/>
    <property type="evidence" value="ECO:0007669"/>
    <property type="project" value="UniProtKB-EC"/>
</dbReference>
<sequence>MSQRKLRIAVLMHQDLLPPESLEGIDEQAANKYKMEYDVCTSLHNLGHEVIQVGVEDELAPIRRVLKGEKPHIAFNLLMHFHDAGIYDSAVVAWLELQKQHYTGCNPRGLLVANDKALCKKVLAYHRIRAPRFFTVPRGGKIKNLPKNLNWPLFVKSRSEHASTGISQASIVHDRDQLQSRVTYIHEQVGTGTLCEEYIEGRELTIAIMGNNRIEISPVWEIFMDELPSGVANITTSRVKWDHAYQKKIGLRTGPALELDPAKADEIRRTARRIHKALGLSGYTRIDMRMGSDGRVWVLEANPNPDLCFGEDFAESFEKVGYTYDDLVQKIVNLGLRYDAPWKG</sequence>
<feature type="domain" description="ATP-grasp" evidence="4">
    <location>
        <begin position="120"/>
        <end position="333"/>
    </location>
</feature>
<dbReference type="AlphaFoldDB" id="A0A518EVN5"/>
<evidence type="ECO:0000256" key="2">
    <source>
        <dbReference type="ARBA" id="ARBA00022598"/>
    </source>
</evidence>
<dbReference type="PROSITE" id="PS50975">
    <property type="entry name" value="ATP_GRASP"/>
    <property type="match status" value="1"/>
</dbReference>
<dbReference type="RefSeq" id="WP_145200265.1">
    <property type="nucleotide sequence ID" value="NZ_CP036434.1"/>
</dbReference>
<dbReference type="PANTHER" id="PTHR23132">
    <property type="entry name" value="D-ALANINE--D-ALANINE LIGASE"/>
    <property type="match status" value="1"/>
</dbReference>
<dbReference type="InterPro" id="IPR011761">
    <property type="entry name" value="ATP-grasp"/>
</dbReference>
<dbReference type="OrthoDB" id="9813261at2"/>
<protein>
    <submittedName>
        <fullName evidence="5">Ddl-like protein</fullName>
        <ecNumber evidence="5">6.3.2.4</ecNumber>
    </submittedName>
</protein>
<evidence type="ECO:0000256" key="1">
    <source>
        <dbReference type="ARBA" id="ARBA00010871"/>
    </source>
</evidence>
<dbReference type="InterPro" id="IPR013815">
    <property type="entry name" value="ATP_grasp_subdomain_1"/>
</dbReference>
<comment type="similarity">
    <text evidence="1">Belongs to the D-alanine--D-alanine ligase family.</text>
</comment>
<dbReference type="EC" id="6.3.2.4" evidence="5"/>
<keyword evidence="3" id="KW-0547">Nucleotide-binding</keyword>
<keyword evidence="2 5" id="KW-0436">Ligase</keyword>
<dbReference type="Gene3D" id="3.30.1490.20">
    <property type="entry name" value="ATP-grasp fold, A domain"/>
    <property type="match status" value="1"/>
</dbReference>
<proteinExistence type="inferred from homology"/>
<dbReference type="InterPro" id="IPR011095">
    <property type="entry name" value="Dala_Dala_lig_C"/>
</dbReference>
<dbReference type="EMBL" id="CP036434">
    <property type="protein sequence ID" value="QDV08134.1"/>
    <property type="molecule type" value="Genomic_DNA"/>
</dbReference>
<keyword evidence="6" id="KW-1185">Reference proteome</keyword>
<dbReference type="PANTHER" id="PTHR23132:SF26">
    <property type="entry name" value="BLR7451 PROTEIN"/>
    <property type="match status" value="1"/>
</dbReference>
<dbReference type="SUPFAM" id="SSF56059">
    <property type="entry name" value="Glutathione synthetase ATP-binding domain-like"/>
    <property type="match status" value="1"/>
</dbReference>